<dbReference type="OrthoDB" id="1629605at2"/>
<proteinExistence type="predicted"/>
<dbReference type="Pfam" id="PF01047">
    <property type="entry name" value="MarR"/>
    <property type="match status" value="1"/>
</dbReference>
<dbReference type="InterPro" id="IPR036388">
    <property type="entry name" value="WH-like_DNA-bd_sf"/>
</dbReference>
<dbReference type="InterPro" id="IPR036390">
    <property type="entry name" value="WH_DNA-bd_sf"/>
</dbReference>
<dbReference type="SUPFAM" id="SSF46785">
    <property type="entry name" value="Winged helix' DNA-binding domain"/>
    <property type="match status" value="1"/>
</dbReference>
<keyword evidence="1" id="KW-0805">Transcription regulation</keyword>
<organism evidence="6 7">
    <name type="scientific">Furfurilactobacillus siliginis</name>
    <dbReference type="NCBI Taxonomy" id="348151"/>
    <lineage>
        <taxon>Bacteria</taxon>
        <taxon>Bacillati</taxon>
        <taxon>Bacillota</taxon>
        <taxon>Bacilli</taxon>
        <taxon>Lactobacillales</taxon>
        <taxon>Lactobacillaceae</taxon>
        <taxon>Furfurilactobacillus</taxon>
    </lineage>
</organism>
<keyword evidence="7" id="KW-1185">Reference proteome</keyword>
<evidence type="ECO:0000313" key="6">
    <source>
        <dbReference type="EMBL" id="KRN97256.1"/>
    </source>
</evidence>
<dbReference type="SMART" id="SM00347">
    <property type="entry name" value="HTH_MARR"/>
    <property type="match status" value="1"/>
</dbReference>
<sequence>MPNYFQDIREAISQLDKTQERFKESFWRYAIDSARDALSPAVVTKLSAVHLTHSEMQILSRVADAPEQTLAYQDLVAQIDFSQGMLSRYVKRLDTSELITRFHQDDNKKAVFLSVTKLGQVIADLHDQMHAAERAKYKAALDSFSEQDLAITAKVINALAASQD</sequence>
<reference evidence="5 8" key="2">
    <citation type="submission" date="2019-07" db="EMBL/GenBank/DDBJ databases">
        <title>Whole genome shotgun sequence of Lactobacillus siliginis NBRC 101315.</title>
        <authorList>
            <person name="Hosoyama A."/>
            <person name="Uohara A."/>
            <person name="Ohji S."/>
            <person name="Ichikawa N."/>
        </authorList>
    </citation>
    <scope>NUCLEOTIDE SEQUENCE [LARGE SCALE GENOMIC DNA]</scope>
    <source>
        <strain evidence="5 8">NBRC 101315</strain>
    </source>
</reference>
<dbReference type="PANTHER" id="PTHR35790:SF4">
    <property type="entry name" value="HTH-TYPE TRANSCRIPTIONAL REGULATOR PCHR"/>
    <property type="match status" value="1"/>
</dbReference>
<accession>A0A0R2L620</accession>
<dbReference type="GO" id="GO:0003700">
    <property type="term" value="F:DNA-binding transcription factor activity"/>
    <property type="evidence" value="ECO:0007669"/>
    <property type="project" value="InterPro"/>
</dbReference>
<dbReference type="EMBL" id="JQCB01000001">
    <property type="protein sequence ID" value="KRN97256.1"/>
    <property type="molecule type" value="Genomic_DNA"/>
</dbReference>
<evidence type="ECO:0000256" key="1">
    <source>
        <dbReference type="ARBA" id="ARBA00023015"/>
    </source>
</evidence>
<keyword evidence="2" id="KW-0238">DNA-binding</keyword>
<dbReference type="GO" id="GO:0003677">
    <property type="term" value="F:DNA binding"/>
    <property type="evidence" value="ECO:0007669"/>
    <property type="project" value="UniProtKB-KW"/>
</dbReference>
<feature type="domain" description="HTH marR-type" evidence="4">
    <location>
        <begin position="1"/>
        <end position="161"/>
    </location>
</feature>
<gene>
    <name evidence="6" type="ORF">IV55_GL000184</name>
    <name evidence="5" type="ORF">LSI01_14500</name>
</gene>
<dbReference type="AlphaFoldDB" id="A0A0R2L620"/>
<evidence type="ECO:0000259" key="4">
    <source>
        <dbReference type="PROSITE" id="PS50995"/>
    </source>
</evidence>
<comment type="caution">
    <text evidence="6">The sequence shown here is derived from an EMBL/GenBank/DDBJ whole genome shotgun (WGS) entry which is preliminary data.</text>
</comment>
<dbReference type="PROSITE" id="PS50995">
    <property type="entry name" value="HTH_MARR_2"/>
    <property type="match status" value="1"/>
</dbReference>
<dbReference type="STRING" id="348151.IV55_GL000184"/>
<dbReference type="Proteomes" id="UP000321429">
    <property type="component" value="Unassembled WGS sequence"/>
</dbReference>
<dbReference type="RefSeq" id="WP_057808517.1">
    <property type="nucleotide sequence ID" value="NZ_BJUD01000034.1"/>
</dbReference>
<name>A0A0R2L620_9LACO</name>
<evidence type="ECO:0000313" key="7">
    <source>
        <dbReference type="Proteomes" id="UP000051139"/>
    </source>
</evidence>
<evidence type="ECO:0000313" key="8">
    <source>
        <dbReference type="Proteomes" id="UP000321429"/>
    </source>
</evidence>
<evidence type="ECO:0000256" key="3">
    <source>
        <dbReference type="ARBA" id="ARBA00023163"/>
    </source>
</evidence>
<evidence type="ECO:0000313" key="5">
    <source>
        <dbReference type="EMBL" id="GEK29139.1"/>
    </source>
</evidence>
<dbReference type="InterPro" id="IPR052067">
    <property type="entry name" value="Metal_resp_HTH_trans_reg"/>
</dbReference>
<keyword evidence="3" id="KW-0804">Transcription</keyword>
<protein>
    <recommendedName>
        <fullName evidence="4">HTH marR-type domain-containing protein</fullName>
    </recommendedName>
</protein>
<dbReference type="PANTHER" id="PTHR35790">
    <property type="entry name" value="HTH-TYPE TRANSCRIPTIONAL REGULATOR PCHR"/>
    <property type="match status" value="1"/>
</dbReference>
<dbReference type="InterPro" id="IPR000835">
    <property type="entry name" value="HTH_MarR-typ"/>
</dbReference>
<reference evidence="6 7" key="1">
    <citation type="journal article" date="2015" name="Genome Announc.">
        <title>Expanding the biotechnology potential of lactobacilli through comparative genomics of 213 strains and associated genera.</title>
        <authorList>
            <person name="Sun Z."/>
            <person name="Harris H.M."/>
            <person name="McCann A."/>
            <person name="Guo C."/>
            <person name="Argimon S."/>
            <person name="Zhang W."/>
            <person name="Yang X."/>
            <person name="Jeffery I.B."/>
            <person name="Cooney J.C."/>
            <person name="Kagawa T.F."/>
            <person name="Liu W."/>
            <person name="Song Y."/>
            <person name="Salvetti E."/>
            <person name="Wrobel A."/>
            <person name="Rasinkangas P."/>
            <person name="Parkhill J."/>
            <person name="Rea M.C."/>
            <person name="O'Sullivan O."/>
            <person name="Ritari J."/>
            <person name="Douillard F.P."/>
            <person name="Paul Ross R."/>
            <person name="Yang R."/>
            <person name="Briner A.E."/>
            <person name="Felis G.E."/>
            <person name="de Vos W.M."/>
            <person name="Barrangou R."/>
            <person name="Klaenhammer T.R."/>
            <person name="Caufield P.W."/>
            <person name="Cui Y."/>
            <person name="Zhang H."/>
            <person name="O'Toole P.W."/>
        </authorList>
    </citation>
    <scope>NUCLEOTIDE SEQUENCE [LARGE SCALE GENOMIC DNA]</scope>
    <source>
        <strain evidence="6 7">DSM 22696</strain>
    </source>
</reference>
<dbReference type="Gene3D" id="1.10.10.10">
    <property type="entry name" value="Winged helix-like DNA-binding domain superfamily/Winged helix DNA-binding domain"/>
    <property type="match status" value="1"/>
</dbReference>
<dbReference type="EMBL" id="BJUD01000034">
    <property type="protein sequence ID" value="GEK29139.1"/>
    <property type="molecule type" value="Genomic_DNA"/>
</dbReference>
<dbReference type="Proteomes" id="UP000051139">
    <property type="component" value="Unassembled WGS sequence"/>
</dbReference>
<evidence type="ECO:0000256" key="2">
    <source>
        <dbReference type="ARBA" id="ARBA00023125"/>
    </source>
</evidence>
<dbReference type="PATRIC" id="fig|348151.3.peg.187"/>